<dbReference type="EMBL" id="MFIN01000059">
    <property type="protein sequence ID" value="OGF93939.1"/>
    <property type="molecule type" value="Genomic_DNA"/>
</dbReference>
<sequence>METKSCQNCHINFVIEPEDFRFYEKMQVPPPTFCPECRMIRRLAFRNQKNLFIRKDDASGKDIFSGIPQSAPIKVYDLEYWNSDNWDPMEFGKDYDFSRPFFEQFRELMQSVPWPSKSVQFMVNSDYCDQAGYMKNCYLCFDADHNEDCAYCVRFHYTKNSFDISESVGNELCYDSFSINKCYKTFFSIHCENCIDVWFSKDLTGCNNCFGCVGLRNKSFYIFNKPYSKEEYFKKLEEFDLKSRDSLEKYLEKAQEFWTKSPNKYMHGSHNNDVSGDYIFNSRNSWNSYDINGAENVKHSLTLMFEAKDSYDYSIWGTKSSRMYECVTCGDQDYNLRFCWECWPGCRDLEYSMECRSSSDLFGCIGLKKKSYCILNKQYSKEDYFALRKKIILQMNEIPFMDKRGHTYKYGEFFPTEFSPFGYNHTGSYDFFPISKEEALKQGYAWQDPEVKEYKITLDAKSLPNTIDKAEDSILKEIIKCVECGKAYRIISMELDFLRKMNLSLPVRCQNCRYKTRIKFRNQPKLYARSCQCAGKKSENGVYPNVAGHKHGAGHCPNEFETSYSPERPDIVYCEDCYLQEVV</sequence>
<organism evidence="1 2">
    <name type="scientific">Candidatus Giovannonibacteria bacterium RIFCSPLOWO2_12_43_8</name>
    <dbReference type="NCBI Taxonomy" id="1798361"/>
    <lineage>
        <taxon>Bacteria</taxon>
        <taxon>Candidatus Giovannoniibacteriota</taxon>
    </lineage>
</organism>
<gene>
    <name evidence="1" type="ORF">A2Y47_00200</name>
</gene>
<proteinExistence type="predicted"/>
<dbReference type="Proteomes" id="UP000177720">
    <property type="component" value="Unassembled WGS sequence"/>
</dbReference>
<accession>A0A1F5Y1D3</accession>
<comment type="caution">
    <text evidence="1">The sequence shown here is derived from an EMBL/GenBank/DDBJ whole genome shotgun (WGS) entry which is preliminary data.</text>
</comment>
<evidence type="ECO:0000313" key="1">
    <source>
        <dbReference type="EMBL" id="OGF93939.1"/>
    </source>
</evidence>
<name>A0A1F5Y1D3_9BACT</name>
<reference evidence="1 2" key="1">
    <citation type="journal article" date="2016" name="Nat. Commun.">
        <title>Thousands of microbial genomes shed light on interconnected biogeochemical processes in an aquifer system.</title>
        <authorList>
            <person name="Anantharaman K."/>
            <person name="Brown C.T."/>
            <person name="Hug L.A."/>
            <person name="Sharon I."/>
            <person name="Castelle C.J."/>
            <person name="Probst A.J."/>
            <person name="Thomas B.C."/>
            <person name="Singh A."/>
            <person name="Wilkins M.J."/>
            <person name="Karaoz U."/>
            <person name="Brodie E.L."/>
            <person name="Williams K.H."/>
            <person name="Hubbard S.S."/>
            <person name="Banfield J.F."/>
        </authorList>
    </citation>
    <scope>NUCLEOTIDE SEQUENCE [LARGE SCALE GENOMIC DNA]</scope>
</reference>
<protein>
    <submittedName>
        <fullName evidence="1">Uncharacterized protein</fullName>
    </submittedName>
</protein>
<dbReference type="AlphaFoldDB" id="A0A1F5Y1D3"/>
<evidence type="ECO:0000313" key="2">
    <source>
        <dbReference type="Proteomes" id="UP000177720"/>
    </source>
</evidence>